<keyword evidence="2" id="KW-0540">Nuclease</keyword>
<sequence>MKIKVATFNLFQFCEPNFSFYSKKEKFTIQDWEEKKLWIKNQILDLDAHIIGFQEVFSQKELEILVKECGFKKFIVADIPLLDEQTKTYKTTTVAMASKFPITNIEKLKTKNNFSFAREPIKAKIIINNKKLNIYVAHLKSNRLNEFEYKFTKNSNFEEKIEKLRISQKNSYSKSLNQRINEVKHLHFDIKNSDIPAILLCDLNDKEFSITIEALCNHRFYNKDLKKDEFILFDTYNLAPKKIYNPHPELKEIKRTPTSYFVGYGNTLDFIFVSKELKNSVTSYKVFDKHLEKNRNGSLKTSDHAQVLCEIEI</sequence>
<evidence type="ECO:0000313" key="3">
    <source>
        <dbReference type="Proteomes" id="UP000289132"/>
    </source>
</evidence>
<organism evidence="2 3">
    <name type="scientific">Aliarcobacter trophiarum LMG 25534</name>
    <dbReference type="NCBI Taxonomy" id="1032241"/>
    <lineage>
        <taxon>Bacteria</taxon>
        <taxon>Pseudomonadati</taxon>
        <taxon>Campylobacterota</taxon>
        <taxon>Epsilonproteobacteria</taxon>
        <taxon>Campylobacterales</taxon>
        <taxon>Arcobacteraceae</taxon>
        <taxon>Aliarcobacter</taxon>
    </lineage>
</organism>
<dbReference type="PANTHER" id="PTHR14859:SF15">
    <property type="entry name" value="ENDONUCLEASE_EXONUCLEASE_PHOSPHATASE DOMAIN-CONTAINING PROTEIN"/>
    <property type="match status" value="1"/>
</dbReference>
<dbReference type="SUPFAM" id="SSF56219">
    <property type="entry name" value="DNase I-like"/>
    <property type="match status" value="1"/>
</dbReference>
<dbReference type="Pfam" id="PF03372">
    <property type="entry name" value="Exo_endo_phos"/>
    <property type="match status" value="1"/>
</dbReference>
<keyword evidence="2" id="KW-0255">Endonuclease</keyword>
<accession>A0ABY0EWE5</accession>
<dbReference type="InterPro" id="IPR051916">
    <property type="entry name" value="GPI-anchor_lipid_remodeler"/>
</dbReference>
<dbReference type="GO" id="GO:0004519">
    <property type="term" value="F:endonuclease activity"/>
    <property type="evidence" value="ECO:0007669"/>
    <property type="project" value="UniProtKB-KW"/>
</dbReference>
<comment type="caution">
    <text evidence="2">The sequence shown here is derived from an EMBL/GenBank/DDBJ whole genome shotgun (WGS) entry which is preliminary data.</text>
</comment>
<dbReference type="Proteomes" id="UP000289132">
    <property type="component" value="Unassembled WGS sequence"/>
</dbReference>
<gene>
    <name evidence="2" type="ORF">CRU87_05260</name>
</gene>
<dbReference type="Gene3D" id="3.60.10.10">
    <property type="entry name" value="Endonuclease/exonuclease/phosphatase"/>
    <property type="match status" value="1"/>
</dbReference>
<proteinExistence type="predicted"/>
<dbReference type="InterPro" id="IPR005135">
    <property type="entry name" value="Endo/exonuclease/phosphatase"/>
</dbReference>
<feature type="domain" description="Endonuclease/exonuclease/phosphatase" evidence="1">
    <location>
        <begin position="7"/>
        <end position="304"/>
    </location>
</feature>
<dbReference type="InterPro" id="IPR036691">
    <property type="entry name" value="Endo/exonu/phosph_ase_sf"/>
</dbReference>
<reference evidence="2 3" key="1">
    <citation type="submission" date="2017-10" db="EMBL/GenBank/DDBJ databases">
        <title>Genomics of the genus Arcobacter.</title>
        <authorList>
            <person name="Perez-Cataluna A."/>
            <person name="Figueras M.J."/>
        </authorList>
    </citation>
    <scope>NUCLEOTIDE SEQUENCE [LARGE SCALE GENOMIC DNA]</scope>
    <source>
        <strain evidence="2 3">LMG 25534</strain>
    </source>
</reference>
<evidence type="ECO:0000313" key="2">
    <source>
        <dbReference type="EMBL" id="RXJ91500.1"/>
    </source>
</evidence>
<name>A0ABY0EWE5_9BACT</name>
<dbReference type="PANTHER" id="PTHR14859">
    <property type="entry name" value="CALCOFLUOR WHITE HYPERSENSITIVE PROTEIN PRECURSOR"/>
    <property type="match status" value="1"/>
</dbReference>
<keyword evidence="3" id="KW-1185">Reference proteome</keyword>
<evidence type="ECO:0000259" key="1">
    <source>
        <dbReference type="Pfam" id="PF03372"/>
    </source>
</evidence>
<keyword evidence="2" id="KW-0378">Hydrolase</keyword>
<protein>
    <submittedName>
        <fullName evidence="2">Endonuclease</fullName>
    </submittedName>
</protein>
<dbReference type="EMBL" id="PDKD01000007">
    <property type="protein sequence ID" value="RXJ91500.1"/>
    <property type="molecule type" value="Genomic_DNA"/>
</dbReference>